<name>A0AAJ6UJY7_POPEU</name>
<evidence type="ECO:0000256" key="7">
    <source>
        <dbReference type="ARBA" id="ARBA00023002"/>
    </source>
</evidence>
<dbReference type="AlphaFoldDB" id="A0AAJ6UJY7"/>
<protein>
    <submittedName>
        <fullName evidence="12 13">Cytochrome P450 716B1-like</fullName>
    </submittedName>
</protein>
<dbReference type="GO" id="GO:0004497">
    <property type="term" value="F:monooxygenase activity"/>
    <property type="evidence" value="ECO:0007669"/>
    <property type="project" value="UniProtKB-KW"/>
</dbReference>
<evidence type="ECO:0000313" key="14">
    <source>
        <dbReference type="RefSeq" id="XP_011030806.1"/>
    </source>
</evidence>
<evidence type="ECO:0000256" key="3">
    <source>
        <dbReference type="ARBA" id="ARBA00010617"/>
    </source>
</evidence>
<comment type="cofactor">
    <cofactor evidence="1 9">
        <name>heme</name>
        <dbReference type="ChEBI" id="CHEBI:30413"/>
    </cofactor>
</comment>
<dbReference type="InterPro" id="IPR017972">
    <property type="entry name" value="Cyt_P450_CS"/>
</dbReference>
<organism evidence="11 13">
    <name type="scientific">Populus euphratica</name>
    <name type="common">Euphrates poplar</name>
    <dbReference type="NCBI Taxonomy" id="75702"/>
    <lineage>
        <taxon>Eukaryota</taxon>
        <taxon>Viridiplantae</taxon>
        <taxon>Streptophyta</taxon>
        <taxon>Embryophyta</taxon>
        <taxon>Tracheophyta</taxon>
        <taxon>Spermatophyta</taxon>
        <taxon>Magnoliopsida</taxon>
        <taxon>eudicotyledons</taxon>
        <taxon>Gunneridae</taxon>
        <taxon>Pentapetalae</taxon>
        <taxon>rosids</taxon>
        <taxon>fabids</taxon>
        <taxon>Malpighiales</taxon>
        <taxon>Salicaceae</taxon>
        <taxon>Saliceae</taxon>
        <taxon>Populus</taxon>
    </lineage>
</organism>
<keyword evidence="5 9" id="KW-0479">Metal-binding</keyword>
<keyword evidence="6" id="KW-1133">Transmembrane helix</keyword>
<evidence type="ECO:0000313" key="12">
    <source>
        <dbReference type="RefSeq" id="XP_011030804.1"/>
    </source>
</evidence>
<dbReference type="InterPro" id="IPR001128">
    <property type="entry name" value="Cyt_P450"/>
</dbReference>
<dbReference type="FunFam" id="1.10.630.10:FF:000022">
    <property type="entry name" value="Taxadiene 5-alpha hydroxylase"/>
    <property type="match status" value="1"/>
</dbReference>
<evidence type="ECO:0000313" key="13">
    <source>
        <dbReference type="RefSeq" id="XP_011030805.1"/>
    </source>
</evidence>
<evidence type="ECO:0000256" key="2">
    <source>
        <dbReference type="ARBA" id="ARBA00004167"/>
    </source>
</evidence>
<keyword evidence="6" id="KW-0472">Membrane</keyword>
<keyword evidence="11" id="KW-1185">Reference proteome</keyword>
<dbReference type="RefSeq" id="XP_011030805.1">
    <property type="nucleotide sequence ID" value="XM_011032503.1"/>
</dbReference>
<dbReference type="GO" id="GO:0016020">
    <property type="term" value="C:membrane"/>
    <property type="evidence" value="ECO:0007669"/>
    <property type="project" value="UniProtKB-SubCell"/>
</dbReference>
<evidence type="ECO:0000256" key="6">
    <source>
        <dbReference type="ARBA" id="ARBA00022989"/>
    </source>
</evidence>
<dbReference type="Proteomes" id="UP000694918">
    <property type="component" value="Unplaced"/>
</dbReference>
<evidence type="ECO:0000256" key="10">
    <source>
        <dbReference type="RuleBase" id="RU000461"/>
    </source>
</evidence>
<evidence type="ECO:0000256" key="5">
    <source>
        <dbReference type="ARBA" id="ARBA00022723"/>
    </source>
</evidence>
<dbReference type="PRINTS" id="PR00385">
    <property type="entry name" value="P450"/>
</dbReference>
<dbReference type="GO" id="GO:0005506">
    <property type="term" value="F:iron ion binding"/>
    <property type="evidence" value="ECO:0007669"/>
    <property type="project" value="InterPro"/>
</dbReference>
<dbReference type="GO" id="GO:0016705">
    <property type="term" value="F:oxidoreductase activity, acting on paired donors, with incorporation or reduction of molecular oxygen"/>
    <property type="evidence" value="ECO:0007669"/>
    <property type="project" value="InterPro"/>
</dbReference>
<dbReference type="RefSeq" id="XP_011030804.1">
    <property type="nucleotide sequence ID" value="XM_011032502.1"/>
</dbReference>
<keyword evidence="10" id="KW-0503">Monooxygenase</keyword>
<dbReference type="GO" id="GO:0020037">
    <property type="term" value="F:heme binding"/>
    <property type="evidence" value="ECO:0007669"/>
    <property type="project" value="InterPro"/>
</dbReference>
<evidence type="ECO:0000313" key="11">
    <source>
        <dbReference type="Proteomes" id="UP000694918"/>
    </source>
</evidence>
<dbReference type="GeneID" id="105130142"/>
<keyword evidence="7 10" id="KW-0560">Oxidoreductase</keyword>
<evidence type="ECO:0000256" key="1">
    <source>
        <dbReference type="ARBA" id="ARBA00001971"/>
    </source>
</evidence>
<reference evidence="12 13" key="1">
    <citation type="submission" date="2025-04" db="UniProtKB">
        <authorList>
            <consortium name="RefSeq"/>
        </authorList>
    </citation>
    <scope>IDENTIFICATION</scope>
</reference>
<keyword evidence="8 9" id="KW-0408">Iron</keyword>
<dbReference type="RefSeq" id="XP_011030807.1">
    <property type="nucleotide sequence ID" value="XM_011032505.1"/>
</dbReference>
<keyword evidence="4" id="KW-0812">Transmembrane</keyword>
<evidence type="ECO:0000313" key="15">
    <source>
        <dbReference type="RefSeq" id="XP_011030807.1"/>
    </source>
</evidence>
<comment type="subcellular location">
    <subcellularLocation>
        <location evidence="2">Membrane</location>
        <topology evidence="2">Single-pass membrane protein</topology>
    </subcellularLocation>
</comment>
<dbReference type="PROSITE" id="PS00086">
    <property type="entry name" value="CYTOCHROME_P450"/>
    <property type="match status" value="1"/>
</dbReference>
<dbReference type="InterPro" id="IPR002401">
    <property type="entry name" value="Cyt_P450_E_grp-I"/>
</dbReference>
<sequence>MSKTWPHPLNFWSTHLLLSFTPPMDTHTELTSEGKMNTLFSVLMFLIPIFLLLTKGRRSPKRVPPGSLGIPIVGHSLHLLRAMRANTAEKWLQQRIQKYGPISKLSLFGKPTVFIHGKDANKFVFTSDSSTLSNSQTQSVKKLLGDRCLLELSGQDHKRVRDALGLFLKPESLKSYVGKMDEEVRMHIATHWEGKQEVKVLPLMKTLTFNIICSLLFGIERGARREKLVDWFQEMIEGMWSIPLNLPFTRYNRSLQASASIRNMMKDLIGEKRRELAKKGVNPHKDLISCMLSTRDENNREVIDENEIMDNVMLVMTAGHDTSSVLITFLVRILANDPSIYAAILKEQEQIAQSKQKGGLLTWDDLAKMKYSWRVAQETLRMFPPIFGGFRKAVKDIEYDGYLIPEGWQILWVTNMTHMDSSIFPESSKFDPARFKNQASIPPYCFIPFGGGPRICPGYEFARIETLITIHHLVTQFTWKLLADNFFKRDPMPVPTEGLPIQIMPKTNVKS</sequence>
<evidence type="ECO:0000256" key="4">
    <source>
        <dbReference type="ARBA" id="ARBA00022692"/>
    </source>
</evidence>
<accession>A0AAJ6UJY7</accession>
<proteinExistence type="inferred from homology"/>
<feature type="binding site" description="axial binding residue" evidence="9">
    <location>
        <position position="456"/>
    </location>
    <ligand>
        <name>heme</name>
        <dbReference type="ChEBI" id="CHEBI:30413"/>
    </ligand>
    <ligandPart>
        <name>Fe</name>
        <dbReference type="ChEBI" id="CHEBI:18248"/>
    </ligandPart>
</feature>
<dbReference type="Pfam" id="PF00067">
    <property type="entry name" value="p450"/>
    <property type="match status" value="1"/>
</dbReference>
<evidence type="ECO:0000256" key="8">
    <source>
        <dbReference type="ARBA" id="ARBA00023004"/>
    </source>
</evidence>
<dbReference type="CDD" id="cd11043">
    <property type="entry name" value="CYP90-like"/>
    <property type="match status" value="1"/>
</dbReference>
<keyword evidence="9 10" id="KW-0349">Heme</keyword>
<dbReference type="PANTHER" id="PTHR24286">
    <property type="entry name" value="CYTOCHROME P450 26"/>
    <property type="match status" value="1"/>
</dbReference>
<evidence type="ECO:0000256" key="9">
    <source>
        <dbReference type="PIRSR" id="PIRSR602401-1"/>
    </source>
</evidence>
<comment type="similarity">
    <text evidence="3 10">Belongs to the cytochrome P450 family.</text>
</comment>
<dbReference type="KEGG" id="peu:105130142"/>
<dbReference type="PANTHER" id="PTHR24286:SF190">
    <property type="entry name" value="CYTOCHROME P450"/>
    <property type="match status" value="1"/>
</dbReference>
<dbReference type="PRINTS" id="PR00463">
    <property type="entry name" value="EP450I"/>
</dbReference>
<dbReference type="GO" id="GO:0016125">
    <property type="term" value="P:sterol metabolic process"/>
    <property type="evidence" value="ECO:0007669"/>
    <property type="project" value="TreeGrafter"/>
</dbReference>
<dbReference type="RefSeq" id="XP_011030806.1">
    <property type="nucleotide sequence ID" value="XM_011032504.1"/>
</dbReference>
<dbReference type="Gene3D" id="1.10.630.10">
    <property type="entry name" value="Cytochrome P450"/>
    <property type="match status" value="1"/>
</dbReference>
<gene>
    <name evidence="12 13 14 15" type="primary">LOC105130142</name>
</gene>
<dbReference type="SUPFAM" id="SSF48264">
    <property type="entry name" value="Cytochrome P450"/>
    <property type="match status" value="1"/>
</dbReference>
<dbReference type="InterPro" id="IPR036396">
    <property type="entry name" value="Cyt_P450_sf"/>
</dbReference>